<accession>A0A0F9FVL8</accession>
<evidence type="ECO:0000256" key="3">
    <source>
        <dbReference type="ARBA" id="ARBA00022643"/>
    </source>
</evidence>
<sequence>EYICNLSQTLKTKLPIYIQPSHGFRLTKDLDKPIIMIASGCGLAPFRAFLEERFMTKATGNNWLFFGERSSKTDFYFENFFKDLEEKNLLRLTTAFSRDQEDKIYIQDRLLENASDVWQWIHSGCLIYSCGGLAMGRAVDETLQNIFTQEGNLSKEESRAFFKSLIKEKRYLKDIY</sequence>
<organism evidence="5">
    <name type="scientific">marine sediment metagenome</name>
    <dbReference type="NCBI Taxonomy" id="412755"/>
    <lineage>
        <taxon>unclassified sequences</taxon>
        <taxon>metagenomes</taxon>
        <taxon>ecological metagenomes</taxon>
    </lineage>
</organism>
<dbReference type="InterPro" id="IPR001709">
    <property type="entry name" value="Flavoprot_Pyr_Nucl_cyt_Rdtase"/>
</dbReference>
<keyword evidence="2" id="KW-0285">Flavoprotein</keyword>
<dbReference type="InterPro" id="IPR039261">
    <property type="entry name" value="FNR_nucleotide-bd"/>
</dbReference>
<keyword evidence="3" id="KW-0288">FMN</keyword>
<dbReference type="PANTHER" id="PTHR19384">
    <property type="entry name" value="NITRIC OXIDE SYNTHASE-RELATED"/>
    <property type="match status" value="1"/>
</dbReference>
<comment type="caution">
    <text evidence="5">The sequence shown here is derived from an EMBL/GenBank/DDBJ whole genome shotgun (WGS) entry which is preliminary data.</text>
</comment>
<evidence type="ECO:0000259" key="4">
    <source>
        <dbReference type="Pfam" id="PF00175"/>
    </source>
</evidence>
<evidence type="ECO:0000256" key="1">
    <source>
        <dbReference type="ARBA" id="ARBA00001917"/>
    </source>
</evidence>
<dbReference type="AlphaFoldDB" id="A0A0F9FVL8"/>
<name>A0A0F9FVL8_9ZZZZ</name>
<evidence type="ECO:0000256" key="2">
    <source>
        <dbReference type="ARBA" id="ARBA00022630"/>
    </source>
</evidence>
<dbReference type="GO" id="GO:0005829">
    <property type="term" value="C:cytosol"/>
    <property type="evidence" value="ECO:0007669"/>
    <property type="project" value="TreeGrafter"/>
</dbReference>
<evidence type="ECO:0000313" key="5">
    <source>
        <dbReference type="EMBL" id="KKL55187.1"/>
    </source>
</evidence>
<gene>
    <name evidence="5" type="ORF">LCGC14_2257930</name>
</gene>
<feature type="domain" description="Oxidoreductase FAD/NAD(P)-binding" evidence="4">
    <location>
        <begin position="36"/>
        <end position="140"/>
    </location>
</feature>
<dbReference type="GO" id="GO:0010181">
    <property type="term" value="F:FMN binding"/>
    <property type="evidence" value="ECO:0007669"/>
    <property type="project" value="TreeGrafter"/>
</dbReference>
<feature type="non-terminal residue" evidence="5">
    <location>
        <position position="1"/>
    </location>
</feature>
<comment type="cofactor">
    <cofactor evidence="1">
        <name>FMN</name>
        <dbReference type="ChEBI" id="CHEBI:58210"/>
    </cofactor>
</comment>
<dbReference type="GO" id="GO:0050660">
    <property type="term" value="F:flavin adenine dinucleotide binding"/>
    <property type="evidence" value="ECO:0007669"/>
    <property type="project" value="TreeGrafter"/>
</dbReference>
<reference evidence="5" key="1">
    <citation type="journal article" date="2015" name="Nature">
        <title>Complex archaea that bridge the gap between prokaryotes and eukaryotes.</title>
        <authorList>
            <person name="Spang A."/>
            <person name="Saw J.H."/>
            <person name="Jorgensen S.L."/>
            <person name="Zaremba-Niedzwiedzka K."/>
            <person name="Martijn J."/>
            <person name="Lind A.E."/>
            <person name="van Eijk R."/>
            <person name="Schleper C."/>
            <person name="Guy L."/>
            <person name="Ettema T.J."/>
        </authorList>
    </citation>
    <scope>NUCLEOTIDE SEQUENCE</scope>
</reference>
<dbReference type="EMBL" id="LAZR01030929">
    <property type="protein sequence ID" value="KKL55187.1"/>
    <property type="molecule type" value="Genomic_DNA"/>
</dbReference>
<dbReference type="Gene3D" id="3.40.50.80">
    <property type="entry name" value="Nucleotide-binding domain of ferredoxin-NADP reductase (FNR) module"/>
    <property type="match status" value="1"/>
</dbReference>
<dbReference type="GO" id="GO:0016491">
    <property type="term" value="F:oxidoreductase activity"/>
    <property type="evidence" value="ECO:0007669"/>
    <property type="project" value="InterPro"/>
</dbReference>
<proteinExistence type="predicted"/>
<protein>
    <recommendedName>
        <fullName evidence="4">Oxidoreductase FAD/NAD(P)-binding domain-containing protein</fullName>
    </recommendedName>
</protein>
<dbReference type="PANTHER" id="PTHR19384:SF128">
    <property type="entry name" value="NADPH OXIDOREDUCTASE A"/>
    <property type="match status" value="1"/>
</dbReference>
<dbReference type="Pfam" id="PF00175">
    <property type="entry name" value="NAD_binding_1"/>
    <property type="match status" value="1"/>
</dbReference>
<dbReference type="PRINTS" id="PR00371">
    <property type="entry name" value="FPNCR"/>
</dbReference>
<dbReference type="SUPFAM" id="SSF52343">
    <property type="entry name" value="Ferredoxin reductase-like, C-terminal NADP-linked domain"/>
    <property type="match status" value="1"/>
</dbReference>
<dbReference type="InterPro" id="IPR001433">
    <property type="entry name" value="OxRdtase_FAD/NAD-bd"/>
</dbReference>